<dbReference type="EnsemblMetazoa" id="XM_038215548.1">
    <property type="protein sequence ID" value="XP_038071476.1"/>
    <property type="gene ID" value="LOC119740284"/>
</dbReference>
<proteinExistence type="predicted"/>
<evidence type="ECO:0000313" key="3">
    <source>
        <dbReference type="Proteomes" id="UP000887568"/>
    </source>
</evidence>
<dbReference type="OrthoDB" id="10019788at2759"/>
<dbReference type="RefSeq" id="XP_038071476.1">
    <property type="nucleotide sequence ID" value="XM_038215548.1"/>
</dbReference>
<keyword evidence="3" id="KW-1185">Reference proteome</keyword>
<name>A0A914B5F9_PATMI</name>
<feature type="region of interest" description="Disordered" evidence="1">
    <location>
        <begin position="192"/>
        <end position="213"/>
    </location>
</feature>
<dbReference type="GeneID" id="119740284"/>
<dbReference type="OMA" id="AMVHIDA"/>
<reference evidence="2" key="1">
    <citation type="submission" date="2022-11" db="UniProtKB">
        <authorList>
            <consortium name="EnsemblMetazoa"/>
        </authorList>
    </citation>
    <scope>IDENTIFICATION</scope>
</reference>
<organism evidence="2 3">
    <name type="scientific">Patiria miniata</name>
    <name type="common">Bat star</name>
    <name type="synonym">Asterina miniata</name>
    <dbReference type="NCBI Taxonomy" id="46514"/>
    <lineage>
        <taxon>Eukaryota</taxon>
        <taxon>Metazoa</taxon>
        <taxon>Echinodermata</taxon>
        <taxon>Eleutherozoa</taxon>
        <taxon>Asterozoa</taxon>
        <taxon>Asteroidea</taxon>
        <taxon>Valvatacea</taxon>
        <taxon>Valvatida</taxon>
        <taxon>Asterinidae</taxon>
        <taxon>Patiria</taxon>
    </lineage>
</organism>
<sequence>MAMKNKRRKHLVKQQIGVVITDLEKVISELNTVVRELKGVLNQIERVSTYLDDEQTKQVNERETKKSKRIVKKAACVVKSCENGVVLPRMCSPCKSLSQFVAVRNGLNGTKCAFSSSPQKCRNEFCPHSHGSKSCSGPASQNDSDACVSGDDGSPRRGGCCGDSWCSSPRHDILGWDQRSLSFPSPAHSLSARLRDSKANSESQTSCSDDAQSTTDFQADYNRDINTWTTYAMVHIDASSDAWSADEATVGSDVLSPTHSHHSGERRIMPVSPLVVESV</sequence>
<dbReference type="Proteomes" id="UP000887568">
    <property type="component" value="Unplaced"/>
</dbReference>
<evidence type="ECO:0000256" key="1">
    <source>
        <dbReference type="SAM" id="MobiDB-lite"/>
    </source>
</evidence>
<accession>A0A914B5F9</accession>
<evidence type="ECO:0000313" key="2">
    <source>
        <dbReference type="EnsemblMetazoa" id="XP_038071476.1"/>
    </source>
</evidence>
<protein>
    <submittedName>
        <fullName evidence="2">Uncharacterized protein</fullName>
    </submittedName>
</protein>
<dbReference type="AlphaFoldDB" id="A0A914B5F9"/>
<feature type="compositionally biased region" description="Polar residues" evidence="1">
    <location>
        <begin position="200"/>
        <end position="213"/>
    </location>
</feature>